<gene>
    <name evidence="8" type="ORF">PCOR1329_LOCUS28189</name>
</gene>
<proteinExistence type="inferred from homology"/>
<feature type="compositionally biased region" description="Low complexity" evidence="6">
    <location>
        <begin position="699"/>
        <end position="715"/>
    </location>
</feature>
<protein>
    <recommendedName>
        <fullName evidence="7">Calpain catalytic domain-containing protein</fullName>
    </recommendedName>
</protein>
<comment type="caution">
    <text evidence="8">The sequence shown here is derived from an EMBL/GenBank/DDBJ whole genome shotgun (WGS) entry which is preliminary data.</text>
</comment>
<keyword evidence="2" id="KW-0645">Protease</keyword>
<sequence length="779" mass="83635">MSQGPSLAPDGATAGYPPAPPPTKDFLLGDPGKWKFQVRMGHQIACGGTHRAPVLAESIQAAVEMMRTAPYKYFGCVYPQEGYSFAPRLYLRSSGARYIVTSVGVAQPEAYRVITPEYVPLSEEVRVDPDEHTDGILATYRGSTLSPRCPGRRQGVCDAPGCVVYSLPDPSDISQGLVGDRWLLSAISALAEFDGAIRRLFAKTDDLLQLPCDEFNRYTVTLYDLRTWNAVEVVVDERLLWDDEYGCLFGCSPTPAGELWPCVLEKAIAAHCGGWDKIDGGSCVHAWRILTGCRDACQILLDRDGLYRCYGKYKADEGRWAELENSPHDGDQQLHKAGWPEVGGGGDVGQGISADALFAKLCAWVEAGFLFSCQSHRSASRAASGVMDTHAYSVIGVIQGAGGSHFDMIKVRHPDGSGDLPCGIWSVNHDGFGWEEHPEVHEACGCPEAGGNVAWMQREDFFDAFYAFNLAPISMHDFARGWERGSTQQQSQRGIGKAARVPAAPFPRVSERSERSSVHQQSRRGSVEVAPVPSTRSAAGSERGSVQQQQSRRSSVEAAPVPSTRSAAGSQQSRRGSVEAGPAPSTRSAAGSERGSAQQRPWRGSEEAAPVPPTRTDGSERGSVQQQSLRGNVDSAPLPPAPVPPTRSTDVSERGSVQQQSRRDSAGSATVPPAHSVGGSERPWRGSEEAAPVPPPRPASGLQRGSVQQQQQSRRGSLEAGPVPSTRSGGGSEHGSVQQQQSRRGSVEAARVPSTRSAGGSERGKLRQQQSWRSSAEEA</sequence>
<comment type="caution">
    <text evidence="5">Lacks conserved residue(s) required for the propagation of feature annotation.</text>
</comment>
<dbReference type="PANTHER" id="PTHR10183">
    <property type="entry name" value="CALPAIN"/>
    <property type="match status" value="1"/>
</dbReference>
<dbReference type="PANTHER" id="PTHR10183:SF379">
    <property type="entry name" value="CALPAIN-5"/>
    <property type="match status" value="1"/>
</dbReference>
<feature type="region of interest" description="Disordered" evidence="6">
    <location>
        <begin position="1"/>
        <end position="22"/>
    </location>
</feature>
<dbReference type="InterPro" id="IPR038765">
    <property type="entry name" value="Papain-like_cys_pep_sf"/>
</dbReference>
<keyword evidence="9" id="KW-1185">Reference proteome</keyword>
<evidence type="ECO:0000313" key="9">
    <source>
        <dbReference type="Proteomes" id="UP001189429"/>
    </source>
</evidence>
<reference evidence="8" key="1">
    <citation type="submission" date="2023-10" db="EMBL/GenBank/DDBJ databases">
        <authorList>
            <person name="Chen Y."/>
            <person name="Shah S."/>
            <person name="Dougan E. K."/>
            <person name="Thang M."/>
            <person name="Chan C."/>
        </authorList>
    </citation>
    <scope>NUCLEOTIDE SEQUENCE [LARGE SCALE GENOMIC DNA]</scope>
</reference>
<accession>A0ABN9SD10</accession>
<evidence type="ECO:0000256" key="1">
    <source>
        <dbReference type="ARBA" id="ARBA00007623"/>
    </source>
</evidence>
<feature type="compositionally biased region" description="Polar residues" evidence="6">
    <location>
        <begin position="767"/>
        <end position="779"/>
    </location>
</feature>
<feature type="compositionally biased region" description="Low complexity" evidence="6">
    <location>
        <begin position="540"/>
        <end position="557"/>
    </location>
</feature>
<evidence type="ECO:0000313" key="8">
    <source>
        <dbReference type="EMBL" id="CAK0829162.1"/>
    </source>
</evidence>
<feature type="compositionally biased region" description="Polar residues" evidence="6">
    <location>
        <begin position="585"/>
        <end position="599"/>
    </location>
</feature>
<feature type="compositionally biased region" description="Polar residues" evidence="6">
    <location>
        <begin position="563"/>
        <end position="575"/>
    </location>
</feature>
<dbReference type="SMART" id="SM00230">
    <property type="entry name" value="CysPc"/>
    <property type="match status" value="1"/>
</dbReference>
<dbReference type="InterPro" id="IPR001300">
    <property type="entry name" value="Peptidase_C2_calpain_cat"/>
</dbReference>
<comment type="similarity">
    <text evidence="1">Belongs to the peptidase C2 family.</text>
</comment>
<name>A0ABN9SD10_9DINO</name>
<organism evidence="8 9">
    <name type="scientific">Prorocentrum cordatum</name>
    <dbReference type="NCBI Taxonomy" id="2364126"/>
    <lineage>
        <taxon>Eukaryota</taxon>
        <taxon>Sar</taxon>
        <taxon>Alveolata</taxon>
        <taxon>Dinophyceae</taxon>
        <taxon>Prorocentrales</taxon>
        <taxon>Prorocentraceae</taxon>
        <taxon>Prorocentrum</taxon>
    </lineage>
</organism>
<evidence type="ECO:0000256" key="5">
    <source>
        <dbReference type="PROSITE-ProRule" id="PRU00239"/>
    </source>
</evidence>
<feature type="compositionally biased region" description="Low complexity" evidence="6">
    <location>
        <begin position="735"/>
        <end position="744"/>
    </location>
</feature>
<dbReference type="Gene3D" id="3.90.70.10">
    <property type="entry name" value="Cysteine proteinases"/>
    <property type="match status" value="1"/>
</dbReference>
<keyword evidence="3" id="KW-0378">Hydrolase</keyword>
<feature type="domain" description="Calpain catalytic" evidence="7">
    <location>
        <begin position="152"/>
        <end position="474"/>
    </location>
</feature>
<evidence type="ECO:0000259" key="7">
    <source>
        <dbReference type="PROSITE" id="PS50203"/>
    </source>
</evidence>
<feature type="region of interest" description="Disordered" evidence="6">
    <location>
        <begin position="483"/>
        <end position="779"/>
    </location>
</feature>
<dbReference type="Pfam" id="PF00648">
    <property type="entry name" value="Peptidase_C2"/>
    <property type="match status" value="1"/>
</dbReference>
<dbReference type="PROSITE" id="PS50203">
    <property type="entry name" value="CALPAIN_CAT"/>
    <property type="match status" value="1"/>
</dbReference>
<evidence type="ECO:0000256" key="3">
    <source>
        <dbReference type="ARBA" id="ARBA00022801"/>
    </source>
</evidence>
<evidence type="ECO:0000256" key="6">
    <source>
        <dbReference type="SAM" id="MobiDB-lite"/>
    </source>
</evidence>
<feature type="compositionally biased region" description="Low complexity" evidence="6">
    <location>
        <begin position="498"/>
        <end position="508"/>
    </location>
</feature>
<evidence type="ECO:0000256" key="2">
    <source>
        <dbReference type="ARBA" id="ARBA00022670"/>
    </source>
</evidence>
<dbReference type="Proteomes" id="UP001189429">
    <property type="component" value="Unassembled WGS sequence"/>
</dbReference>
<dbReference type="EMBL" id="CAUYUJ010010348">
    <property type="protein sequence ID" value="CAK0829162.1"/>
    <property type="molecule type" value="Genomic_DNA"/>
</dbReference>
<keyword evidence="4" id="KW-0788">Thiol protease</keyword>
<dbReference type="InterPro" id="IPR022684">
    <property type="entry name" value="Calpain_cysteine_protease"/>
</dbReference>
<dbReference type="SUPFAM" id="SSF54001">
    <property type="entry name" value="Cysteine proteinases"/>
    <property type="match status" value="1"/>
</dbReference>
<evidence type="ECO:0000256" key="4">
    <source>
        <dbReference type="ARBA" id="ARBA00022807"/>
    </source>
</evidence>